<evidence type="ECO:0000256" key="1">
    <source>
        <dbReference type="ARBA" id="ARBA00004496"/>
    </source>
</evidence>
<dbReference type="Proteomes" id="UP000295008">
    <property type="component" value="Unassembled WGS sequence"/>
</dbReference>
<evidence type="ECO:0000256" key="4">
    <source>
        <dbReference type="ARBA" id="ARBA00022500"/>
    </source>
</evidence>
<protein>
    <recommendedName>
        <fullName evidence="2">Chemotaxis protein CheW</fullName>
    </recommendedName>
</protein>
<dbReference type="CDD" id="cd00732">
    <property type="entry name" value="CheW"/>
    <property type="match status" value="1"/>
</dbReference>
<gene>
    <name evidence="6" type="ORF">EDC14_1015109</name>
</gene>
<dbReference type="AlphaFoldDB" id="A0A4R1RKI2"/>
<dbReference type="RefSeq" id="WP_132014802.1">
    <property type="nucleotide sequence ID" value="NZ_SLUN01000015.1"/>
</dbReference>
<evidence type="ECO:0000256" key="2">
    <source>
        <dbReference type="ARBA" id="ARBA00021483"/>
    </source>
</evidence>
<comment type="caution">
    <text evidence="6">The sequence shown here is derived from an EMBL/GenBank/DDBJ whole genome shotgun (WGS) entry which is preliminary data.</text>
</comment>
<reference evidence="6 7" key="1">
    <citation type="submission" date="2019-03" db="EMBL/GenBank/DDBJ databases">
        <title>Genomic Encyclopedia of Type Strains, Phase IV (KMG-IV): sequencing the most valuable type-strain genomes for metagenomic binning, comparative biology and taxonomic classification.</title>
        <authorList>
            <person name="Goeker M."/>
        </authorList>
    </citation>
    <scope>NUCLEOTIDE SEQUENCE [LARGE SCALE GENOMIC DNA]</scope>
    <source>
        <strain evidence="6 7">LX-B</strain>
    </source>
</reference>
<comment type="subcellular location">
    <subcellularLocation>
        <location evidence="1">Cytoplasm</location>
    </subcellularLocation>
</comment>
<dbReference type="SUPFAM" id="SSF50341">
    <property type="entry name" value="CheW-like"/>
    <property type="match status" value="1"/>
</dbReference>
<dbReference type="GO" id="GO:0006935">
    <property type="term" value="P:chemotaxis"/>
    <property type="evidence" value="ECO:0007669"/>
    <property type="project" value="UniProtKB-KW"/>
</dbReference>
<dbReference type="Pfam" id="PF01584">
    <property type="entry name" value="CheW"/>
    <property type="match status" value="1"/>
</dbReference>
<keyword evidence="7" id="KW-1185">Reference proteome</keyword>
<dbReference type="GO" id="GO:0007165">
    <property type="term" value="P:signal transduction"/>
    <property type="evidence" value="ECO:0007669"/>
    <property type="project" value="InterPro"/>
</dbReference>
<dbReference type="EMBL" id="SLUN01000015">
    <property type="protein sequence ID" value="TCL66566.1"/>
    <property type="molecule type" value="Genomic_DNA"/>
</dbReference>
<dbReference type="InterPro" id="IPR002545">
    <property type="entry name" value="CheW-lke_dom"/>
</dbReference>
<dbReference type="InterPro" id="IPR036061">
    <property type="entry name" value="CheW-like_dom_sf"/>
</dbReference>
<dbReference type="PROSITE" id="PS50851">
    <property type="entry name" value="CHEW"/>
    <property type="match status" value="1"/>
</dbReference>
<keyword evidence="3" id="KW-0963">Cytoplasm</keyword>
<accession>A0A4R1RKI2</accession>
<dbReference type="Gene3D" id="2.40.50.180">
    <property type="entry name" value="CheA-289, Domain 4"/>
    <property type="match status" value="1"/>
</dbReference>
<evidence type="ECO:0000313" key="7">
    <source>
        <dbReference type="Proteomes" id="UP000295008"/>
    </source>
</evidence>
<dbReference type="PANTHER" id="PTHR22617">
    <property type="entry name" value="CHEMOTAXIS SENSOR HISTIDINE KINASE-RELATED"/>
    <property type="match status" value="1"/>
</dbReference>
<dbReference type="Gene3D" id="2.30.30.40">
    <property type="entry name" value="SH3 Domains"/>
    <property type="match status" value="1"/>
</dbReference>
<organism evidence="6 7">
    <name type="scientific">Hydrogenispora ethanolica</name>
    <dbReference type="NCBI Taxonomy" id="1082276"/>
    <lineage>
        <taxon>Bacteria</taxon>
        <taxon>Bacillati</taxon>
        <taxon>Bacillota</taxon>
        <taxon>Hydrogenispora</taxon>
    </lineage>
</organism>
<evidence type="ECO:0000313" key="6">
    <source>
        <dbReference type="EMBL" id="TCL66566.1"/>
    </source>
</evidence>
<evidence type="ECO:0000259" key="5">
    <source>
        <dbReference type="PROSITE" id="PS50851"/>
    </source>
</evidence>
<dbReference type="InterPro" id="IPR039315">
    <property type="entry name" value="CheW"/>
</dbReference>
<evidence type="ECO:0000256" key="3">
    <source>
        <dbReference type="ARBA" id="ARBA00022490"/>
    </source>
</evidence>
<dbReference type="FunFam" id="2.40.50.180:FF:000002">
    <property type="entry name" value="Chemotaxis protein CheW"/>
    <property type="match status" value="1"/>
</dbReference>
<dbReference type="SMART" id="SM00260">
    <property type="entry name" value="CheW"/>
    <property type="match status" value="1"/>
</dbReference>
<dbReference type="OrthoDB" id="9794382at2"/>
<feature type="domain" description="CheW-like" evidence="5">
    <location>
        <begin position="11"/>
        <end position="152"/>
    </location>
</feature>
<sequence>MREKLQVREETKQLVVFKLGDEEFGVDILQVREIEKLDQPITRVPRAPEFVEGVINLRGEVIPIVDLRKRFGLVVRDISNQSRVIIVELNNNQVGMVVDAVVEVLRVNLSDIDPAPAITKGVDAYFLNGVAKQNDRLIVLLNLEKALSAEETKELSSMNMEAAE</sequence>
<dbReference type="PANTHER" id="PTHR22617:SF23">
    <property type="entry name" value="CHEMOTAXIS PROTEIN CHEW"/>
    <property type="match status" value="1"/>
</dbReference>
<keyword evidence="4" id="KW-0145">Chemotaxis</keyword>
<proteinExistence type="predicted"/>
<name>A0A4R1RKI2_HYDET</name>
<dbReference type="GO" id="GO:0005829">
    <property type="term" value="C:cytosol"/>
    <property type="evidence" value="ECO:0007669"/>
    <property type="project" value="TreeGrafter"/>
</dbReference>